<dbReference type="AlphaFoldDB" id="A0A1I7FPM2"/>
<protein>
    <submittedName>
        <fullName evidence="2">Uncharacterized protein</fullName>
    </submittedName>
</protein>
<feature type="region of interest" description="Disordered" evidence="1">
    <location>
        <begin position="368"/>
        <end position="445"/>
    </location>
</feature>
<dbReference type="STRING" id="155865.SAMN05216515_10363"/>
<feature type="region of interest" description="Disordered" evidence="1">
    <location>
        <begin position="497"/>
        <end position="522"/>
    </location>
</feature>
<organism evidence="2 3">
    <name type="scientific">Eubacterium pyruvativorans</name>
    <dbReference type="NCBI Taxonomy" id="155865"/>
    <lineage>
        <taxon>Bacteria</taxon>
        <taxon>Bacillati</taxon>
        <taxon>Bacillota</taxon>
        <taxon>Clostridia</taxon>
        <taxon>Eubacteriales</taxon>
        <taxon>Eubacteriaceae</taxon>
        <taxon>Eubacterium</taxon>
    </lineage>
</organism>
<proteinExistence type="predicted"/>
<feature type="compositionally biased region" description="Basic and acidic residues" evidence="1">
    <location>
        <begin position="134"/>
        <end position="147"/>
    </location>
</feature>
<accession>A0A1I7FPM2</accession>
<evidence type="ECO:0000313" key="2">
    <source>
        <dbReference type="EMBL" id="SFU38162.1"/>
    </source>
</evidence>
<reference evidence="2 3" key="1">
    <citation type="submission" date="2016-10" db="EMBL/GenBank/DDBJ databases">
        <authorList>
            <person name="de Groot N.N."/>
        </authorList>
    </citation>
    <scope>NUCLEOTIDE SEQUENCE [LARGE SCALE GENOMIC DNA]</scope>
    <source>
        <strain evidence="2 3">KHGC13</strain>
    </source>
</reference>
<dbReference type="Proteomes" id="UP000198817">
    <property type="component" value="Unassembled WGS sequence"/>
</dbReference>
<dbReference type="RefSeq" id="WP_090470074.1">
    <property type="nucleotide sequence ID" value="NZ_FOWF01000003.1"/>
</dbReference>
<sequence>MNGGFPTNSLILLGLAAVAVILLAVILSKVVRGNRERNEMLSDIRGSVDQIRDQVNRPEPEDGRGPAGGGPGKPERKKQAESPLKAVYVDNRVPGMAGAPAGEQGGMPEAAAQDAGPEPEVPEIAAEAATAEAASDRPAGKAPETEEFHPDEFNDVIYWDGELERHELVPKDYRIVAVVQPETPAGFLVRVPRPMRVVCVTHPAVPAGVRIQIAHPLVPVAFVQPQTPAGTLVQVERPLVPVVVEQPETPKGILVALKPEWTVKEIGQPETPHTISVTVQPDQEAEAVQEAEEPEMQNVPAEVPEAAASARTETAPEPETAEAADAAAQIRRNAEDLEALFAEIEAEAKARGFIDPTVNLTAALRHENEAAEAASEEAAPAEAEAPKAAEETEAPAEELPETPAAGRVLAGRVKANAGNYEEDRYPKSAGKPEEDRYPGFLQKSEEDQYPGFLQKSEEDQYPEFLQKSKEDQYPEFLQKPEDSEYPEFLRADTRFAAGQGIVRQEPRTERTGRRAAAAMAGRTSAITTSAVKYDARDCATDKHGKSYTLEELREQIR</sequence>
<feature type="region of interest" description="Disordered" evidence="1">
    <location>
        <begin position="42"/>
        <end position="147"/>
    </location>
</feature>
<name>A0A1I7FPM2_9FIRM</name>
<keyword evidence="3" id="KW-1185">Reference proteome</keyword>
<feature type="compositionally biased region" description="Low complexity" evidence="1">
    <location>
        <begin position="371"/>
        <end position="383"/>
    </location>
</feature>
<dbReference type="EMBL" id="FPBT01000003">
    <property type="protein sequence ID" value="SFU38162.1"/>
    <property type="molecule type" value="Genomic_DNA"/>
</dbReference>
<gene>
    <name evidence="2" type="ORF">SAMN05216508_10363</name>
</gene>
<evidence type="ECO:0000313" key="3">
    <source>
        <dbReference type="Proteomes" id="UP000198817"/>
    </source>
</evidence>
<feature type="compositionally biased region" description="Low complexity" evidence="1">
    <location>
        <begin position="115"/>
        <end position="133"/>
    </location>
</feature>
<evidence type="ECO:0000256" key="1">
    <source>
        <dbReference type="SAM" id="MobiDB-lite"/>
    </source>
</evidence>
<feature type="compositionally biased region" description="Basic and acidic residues" evidence="1">
    <location>
        <begin position="421"/>
        <end position="437"/>
    </location>
</feature>
<feature type="compositionally biased region" description="Basic and acidic residues" evidence="1">
    <location>
        <begin position="50"/>
        <end position="64"/>
    </location>
</feature>
<feature type="region of interest" description="Disordered" evidence="1">
    <location>
        <begin position="304"/>
        <end position="326"/>
    </location>
</feature>
<feature type="compositionally biased region" description="Acidic residues" evidence="1">
    <location>
        <begin position="391"/>
        <end position="400"/>
    </location>
</feature>